<feature type="domain" description="HTH lysR-type" evidence="5">
    <location>
        <begin position="1"/>
        <end position="58"/>
    </location>
</feature>
<accession>A0A8J6J3D5</accession>
<dbReference type="Gene3D" id="1.10.10.10">
    <property type="entry name" value="Winged helix-like DNA-binding domain superfamily/Winged helix DNA-binding domain"/>
    <property type="match status" value="1"/>
</dbReference>
<dbReference type="GO" id="GO:0032993">
    <property type="term" value="C:protein-DNA complex"/>
    <property type="evidence" value="ECO:0007669"/>
    <property type="project" value="TreeGrafter"/>
</dbReference>
<keyword evidence="3" id="KW-0238">DNA-binding</keyword>
<keyword evidence="4" id="KW-0804">Transcription</keyword>
<dbReference type="PANTHER" id="PTHR30346:SF0">
    <property type="entry name" value="HCA OPERON TRANSCRIPTIONAL ACTIVATOR HCAR"/>
    <property type="match status" value="1"/>
</dbReference>
<dbReference type="InterPro" id="IPR000847">
    <property type="entry name" value="LysR_HTH_N"/>
</dbReference>
<dbReference type="Gene3D" id="3.40.190.10">
    <property type="entry name" value="Periplasmic binding protein-like II"/>
    <property type="match status" value="1"/>
</dbReference>
<proteinExistence type="inferred from homology"/>
<organism evidence="6 7">
    <name type="scientific">Flintibacter faecis</name>
    <dbReference type="NCBI Taxonomy" id="2763047"/>
    <lineage>
        <taxon>Bacteria</taxon>
        <taxon>Bacillati</taxon>
        <taxon>Bacillota</taxon>
        <taxon>Clostridia</taxon>
        <taxon>Eubacteriales</taxon>
        <taxon>Flintibacter</taxon>
    </lineage>
</organism>
<evidence type="ECO:0000256" key="1">
    <source>
        <dbReference type="ARBA" id="ARBA00009437"/>
    </source>
</evidence>
<comment type="similarity">
    <text evidence="1">Belongs to the LysR transcriptional regulatory family.</text>
</comment>
<dbReference type="InterPro" id="IPR036388">
    <property type="entry name" value="WH-like_DNA-bd_sf"/>
</dbReference>
<sequence length="318" mass="35789">MNIQNLRYLLEIAQRGSVTAAAKVLYLSQPRLSKILAETERKYGVAIFKRENNGLTPTEAGQKFLKIARDIVEEAEGKEKLLYLVDQANSARISATFLSFTCDVFLEYVRTWGEKDGFRFFYKETDPLAAIGDVFTGESELGVLHLHNGVLELARREVESRGLYMEKLSDTVPHLVVRVGHPLARLNRPIRAEDLYGQSFVIYPELDWLMPGGSSIHSSVERGMKNMDWSRIGKIIYVSSRGTFYDLLTQTDAVAVGAQAVNNQERVNQVMSLPFDPDFVAGFEGAMNGGVYVVYRPGQELSEAVDGFLQMLRQVQYE</sequence>
<comment type="caution">
    <text evidence="6">The sequence shown here is derived from an EMBL/GenBank/DDBJ whole genome shotgun (WGS) entry which is preliminary data.</text>
</comment>
<evidence type="ECO:0000313" key="6">
    <source>
        <dbReference type="EMBL" id="MBC5716202.1"/>
    </source>
</evidence>
<evidence type="ECO:0000259" key="5">
    <source>
        <dbReference type="PROSITE" id="PS50931"/>
    </source>
</evidence>
<keyword evidence="7" id="KW-1185">Reference proteome</keyword>
<dbReference type="Proteomes" id="UP000602260">
    <property type="component" value="Unassembled WGS sequence"/>
</dbReference>
<dbReference type="SUPFAM" id="SSF53850">
    <property type="entry name" value="Periplasmic binding protein-like II"/>
    <property type="match status" value="1"/>
</dbReference>
<protein>
    <submittedName>
        <fullName evidence="6">LysR family transcriptional regulator</fullName>
    </submittedName>
</protein>
<name>A0A8J6J3D5_9FIRM</name>
<reference evidence="6" key="1">
    <citation type="submission" date="2020-08" db="EMBL/GenBank/DDBJ databases">
        <title>Genome public.</title>
        <authorList>
            <person name="Liu C."/>
            <person name="Sun Q."/>
        </authorList>
    </citation>
    <scope>NUCLEOTIDE SEQUENCE</scope>
    <source>
        <strain evidence="6">BX5</strain>
    </source>
</reference>
<evidence type="ECO:0000256" key="3">
    <source>
        <dbReference type="ARBA" id="ARBA00023125"/>
    </source>
</evidence>
<dbReference type="SUPFAM" id="SSF46785">
    <property type="entry name" value="Winged helix' DNA-binding domain"/>
    <property type="match status" value="1"/>
</dbReference>
<dbReference type="InterPro" id="IPR036390">
    <property type="entry name" value="WH_DNA-bd_sf"/>
</dbReference>
<keyword evidence="2" id="KW-0805">Transcription regulation</keyword>
<dbReference type="GO" id="GO:0003677">
    <property type="term" value="F:DNA binding"/>
    <property type="evidence" value="ECO:0007669"/>
    <property type="project" value="UniProtKB-KW"/>
</dbReference>
<dbReference type="GO" id="GO:0003700">
    <property type="term" value="F:DNA-binding transcription factor activity"/>
    <property type="evidence" value="ECO:0007669"/>
    <property type="project" value="InterPro"/>
</dbReference>
<dbReference type="RefSeq" id="WP_186877665.1">
    <property type="nucleotide sequence ID" value="NZ_JACOPN010000001.1"/>
</dbReference>
<dbReference type="Pfam" id="PF00126">
    <property type="entry name" value="HTH_1"/>
    <property type="match status" value="1"/>
</dbReference>
<dbReference type="PANTHER" id="PTHR30346">
    <property type="entry name" value="TRANSCRIPTIONAL DUAL REGULATOR HCAR-RELATED"/>
    <property type="match status" value="1"/>
</dbReference>
<dbReference type="EMBL" id="JACOPN010000001">
    <property type="protein sequence ID" value="MBC5716202.1"/>
    <property type="molecule type" value="Genomic_DNA"/>
</dbReference>
<gene>
    <name evidence="6" type="ORF">H8S55_02500</name>
</gene>
<dbReference type="AlphaFoldDB" id="A0A8J6J3D5"/>
<evidence type="ECO:0000256" key="2">
    <source>
        <dbReference type="ARBA" id="ARBA00023015"/>
    </source>
</evidence>
<dbReference type="PROSITE" id="PS50931">
    <property type="entry name" value="HTH_LYSR"/>
    <property type="match status" value="1"/>
</dbReference>
<dbReference type="CDD" id="cd05466">
    <property type="entry name" value="PBP2_LTTR_substrate"/>
    <property type="match status" value="1"/>
</dbReference>
<evidence type="ECO:0000256" key="4">
    <source>
        <dbReference type="ARBA" id="ARBA00023163"/>
    </source>
</evidence>
<dbReference type="Pfam" id="PF03466">
    <property type="entry name" value="LysR_substrate"/>
    <property type="match status" value="1"/>
</dbReference>
<evidence type="ECO:0000313" key="7">
    <source>
        <dbReference type="Proteomes" id="UP000602260"/>
    </source>
</evidence>
<dbReference type="InterPro" id="IPR005119">
    <property type="entry name" value="LysR_subst-bd"/>
</dbReference>